<proteinExistence type="predicted"/>
<reference evidence="2" key="1">
    <citation type="submission" date="2021-01" db="EMBL/GenBank/DDBJ databases">
        <authorList>
            <person name="Corre E."/>
            <person name="Pelletier E."/>
            <person name="Niang G."/>
            <person name="Scheremetjew M."/>
            <person name="Finn R."/>
            <person name="Kale V."/>
            <person name="Holt S."/>
            <person name="Cochrane G."/>
            <person name="Meng A."/>
            <person name="Brown T."/>
            <person name="Cohen L."/>
        </authorList>
    </citation>
    <scope>NUCLEOTIDE SEQUENCE</scope>
    <source>
        <strain evidence="2">CCMP1594</strain>
    </source>
</reference>
<accession>A0A7S4FEB3</accession>
<dbReference type="Gene3D" id="1.10.238.10">
    <property type="entry name" value="EF-hand"/>
    <property type="match status" value="1"/>
</dbReference>
<evidence type="ECO:0000259" key="1">
    <source>
        <dbReference type="PROSITE" id="PS50222"/>
    </source>
</evidence>
<dbReference type="InterPro" id="IPR002048">
    <property type="entry name" value="EF_hand_dom"/>
</dbReference>
<evidence type="ECO:0000313" key="2">
    <source>
        <dbReference type="EMBL" id="CAE0790978.1"/>
    </source>
</evidence>
<dbReference type="PANTHER" id="PTHR16306:SF1">
    <property type="entry name" value="CHROMOSOME UNDETERMINED SCAFFOLD_7, WHOLE GENOME SHOTGUN SEQUENCE"/>
    <property type="match status" value="1"/>
</dbReference>
<dbReference type="SMART" id="SM00054">
    <property type="entry name" value="EFh"/>
    <property type="match status" value="2"/>
</dbReference>
<organism evidence="2">
    <name type="scientific">Eutreptiella gymnastica</name>
    <dbReference type="NCBI Taxonomy" id="73025"/>
    <lineage>
        <taxon>Eukaryota</taxon>
        <taxon>Discoba</taxon>
        <taxon>Euglenozoa</taxon>
        <taxon>Euglenida</taxon>
        <taxon>Spirocuta</taxon>
        <taxon>Euglenophyceae</taxon>
        <taxon>Eutreptiales</taxon>
        <taxon>Eutreptiaceae</taxon>
        <taxon>Eutreptiella</taxon>
    </lineage>
</organism>
<dbReference type="PROSITE" id="PS50222">
    <property type="entry name" value="EF_HAND_2"/>
    <property type="match status" value="1"/>
</dbReference>
<dbReference type="SUPFAM" id="SSF47473">
    <property type="entry name" value="EF-hand"/>
    <property type="match status" value="1"/>
</dbReference>
<dbReference type="GO" id="GO:0005509">
    <property type="term" value="F:calcium ion binding"/>
    <property type="evidence" value="ECO:0007669"/>
    <property type="project" value="InterPro"/>
</dbReference>
<protein>
    <recommendedName>
        <fullName evidence="1">EF-hand domain-containing protein</fullName>
    </recommendedName>
</protein>
<dbReference type="GO" id="GO:0005737">
    <property type="term" value="C:cytoplasm"/>
    <property type="evidence" value="ECO:0007669"/>
    <property type="project" value="TreeGrafter"/>
</dbReference>
<sequence>MSVRSISLHALKDVIEEIYASKSKFDRKCSESQLPRETVEQHLYTYLNQKYGLKPLILEWAQAVIAGVRRYSSEDNDVAVFGKIMHHEIDEEFRFVQRQLKETVQELLRVYLRGKYQTKSEEEILGILHKKMNMSVQEAEWVDIVKYMYNAADAVSIIVKVREVIKSVSAERPKPQARSREEPTQDQTAIPYHHFVKVLLDFQLSGHEKFLQKFVQSFRRVDSDRNGVVSEHQFRCLLRLIDSGKSDAKINQLLDLIDPHNNQMITFSECVTFLSSELVALMGAA</sequence>
<dbReference type="EMBL" id="HBJA01006612">
    <property type="protein sequence ID" value="CAE0790978.1"/>
    <property type="molecule type" value="Transcribed_RNA"/>
</dbReference>
<dbReference type="Pfam" id="PF13499">
    <property type="entry name" value="EF-hand_7"/>
    <property type="match status" value="1"/>
</dbReference>
<gene>
    <name evidence="2" type="ORF">EGYM00163_LOCUS2092</name>
</gene>
<dbReference type="PANTHER" id="PTHR16306">
    <property type="entry name" value="TRANSLIN-ASSOCIATED FACTOR X-INTERACTING PROTEIN 1"/>
    <property type="match status" value="1"/>
</dbReference>
<name>A0A7S4FEB3_9EUGL</name>
<dbReference type="InterPro" id="IPR011992">
    <property type="entry name" value="EF-hand-dom_pair"/>
</dbReference>
<dbReference type="AlphaFoldDB" id="A0A7S4FEB3"/>
<feature type="domain" description="EF-hand" evidence="1">
    <location>
        <begin position="209"/>
        <end position="244"/>
    </location>
</feature>